<dbReference type="Pfam" id="PF10728">
    <property type="entry name" value="DUF2520"/>
    <property type="match status" value="1"/>
</dbReference>
<dbReference type="SUPFAM" id="SSF48179">
    <property type="entry name" value="6-phosphogluconate dehydrogenase C-terminal domain-like"/>
    <property type="match status" value="1"/>
</dbReference>
<evidence type="ECO:0008006" key="5">
    <source>
        <dbReference type="Google" id="ProtNLM"/>
    </source>
</evidence>
<proteinExistence type="predicted"/>
<evidence type="ECO:0000313" key="4">
    <source>
        <dbReference type="Proteomes" id="UP000004849"/>
    </source>
</evidence>
<evidence type="ECO:0000259" key="2">
    <source>
        <dbReference type="Pfam" id="PF10728"/>
    </source>
</evidence>
<dbReference type="AlphaFoldDB" id="B6W2K7"/>
<dbReference type="InterPro" id="IPR036291">
    <property type="entry name" value="NAD(P)-bd_dom_sf"/>
</dbReference>
<sequence>MMKIVLIGAGNVATHLGIALQKAGCLILQVYSRTEESASALADRLLVDYTIVPDEIRRDADLYIVALKDAVLRQLAPVLVKGREQALFVHTAGSMPMDLWKGLVKRYGVLYPMQTFSKQREVDFNTVPFFIEASAPAEVGVLRMVAVRLSPKVYEVTSGQRRHLHLAAVFACNFANHMYALSSHILEKQGISFEVMLPLIDETAGKVHELSPTQAQTGPAVRYDENVISKHLEMLADEESLQELYEKISKSIHDLPLSVIQTNKEGKNS</sequence>
<evidence type="ECO:0000313" key="3">
    <source>
        <dbReference type="EMBL" id="EEB23495.1"/>
    </source>
</evidence>
<name>B6W2K7_9BACT</name>
<dbReference type="Gene3D" id="3.40.50.720">
    <property type="entry name" value="NAD(P)-binding Rossmann-like Domain"/>
    <property type="match status" value="1"/>
</dbReference>
<dbReference type="EMBL" id="ABWZ01000075">
    <property type="protein sequence ID" value="EEB23495.1"/>
    <property type="molecule type" value="Genomic_DNA"/>
</dbReference>
<dbReference type="SUPFAM" id="SSF51735">
    <property type="entry name" value="NAD(P)-binding Rossmann-fold domains"/>
    <property type="match status" value="1"/>
</dbReference>
<dbReference type="PANTHER" id="PTHR40459">
    <property type="entry name" value="CONSERVED HYPOTHETICAL ALANINE AND LEUCINE RICH PROTEIN"/>
    <property type="match status" value="1"/>
</dbReference>
<feature type="domain" description="Putative oxidoreductase/dehydrogenase Rossmann-like" evidence="1">
    <location>
        <begin position="3"/>
        <end position="105"/>
    </location>
</feature>
<reference evidence="3 4" key="1">
    <citation type="submission" date="2008-10" db="EMBL/GenBank/DDBJ databases">
        <title>Draft genome sequence of Bacteroides dorei (DSM 17855).</title>
        <authorList>
            <person name="Sudarsanam P."/>
            <person name="Ley R."/>
            <person name="Guruge J."/>
            <person name="Turnbaugh P.J."/>
            <person name="Mahowald M."/>
            <person name="Liep D."/>
            <person name="Gordon J."/>
        </authorList>
    </citation>
    <scope>NUCLEOTIDE SEQUENCE [LARGE SCALE GENOMIC DNA]</scope>
    <source>
        <strain evidence="3 4">DSM 17855</strain>
    </source>
</reference>
<dbReference type="PANTHER" id="PTHR40459:SF1">
    <property type="entry name" value="CONSERVED HYPOTHETICAL ALANINE AND LEUCINE RICH PROTEIN"/>
    <property type="match status" value="1"/>
</dbReference>
<organism evidence="3 4">
    <name type="scientific">Phocaeicola dorei DSM 17855</name>
    <dbReference type="NCBI Taxonomy" id="483217"/>
    <lineage>
        <taxon>Bacteria</taxon>
        <taxon>Pseudomonadati</taxon>
        <taxon>Bacteroidota</taxon>
        <taxon>Bacteroidia</taxon>
        <taxon>Bacteroidales</taxon>
        <taxon>Bacteroidaceae</taxon>
        <taxon>Phocaeicola</taxon>
    </lineage>
</organism>
<dbReference type="InterPro" id="IPR037108">
    <property type="entry name" value="TM1727-like_C_sf"/>
</dbReference>
<evidence type="ECO:0000259" key="1">
    <source>
        <dbReference type="Pfam" id="PF10727"/>
    </source>
</evidence>
<protein>
    <recommendedName>
        <fullName evidence="5">DUF2520 domain-containing protein</fullName>
    </recommendedName>
</protein>
<dbReference type="InterPro" id="IPR018931">
    <property type="entry name" value="DUF2520"/>
</dbReference>
<accession>B6W2K7</accession>
<dbReference type="Gene3D" id="1.10.1040.20">
    <property type="entry name" value="ProC-like, C-terminal domain"/>
    <property type="match status" value="1"/>
</dbReference>
<dbReference type="HOGENOM" id="CLU_055635_1_1_10"/>
<gene>
    <name evidence="3" type="ORF">BACDOR_03948</name>
</gene>
<dbReference type="Proteomes" id="UP000004849">
    <property type="component" value="Unassembled WGS sequence"/>
</dbReference>
<reference evidence="3 4" key="2">
    <citation type="submission" date="2008-10" db="EMBL/GenBank/DDBJ databases">
        <authorList>
            <person name="Fulton L."/>
            <person name="Clifton S."/>
            <person name="Fulton B."/>
            <person name="Xu J."/>
            <person name="Minx P."/>
            <person name="Pepin K.H."/>
            <person name="Johnson M."/>
            <person name="Thiruvilangam P."/>
            <person name="Bhonagiri V."/>
            <person name="Nash W.E."/>
            <person name="Mardis E.R."/>
            <person name="Wilson R.K."/>
        </authorList>
    </citation>
    <scope>NUCLEOTIDE SEQUENCE [LARGE SCALE GENOMIC DNA]</scope>
    <source>
        <strain evidence="3 4">DSM 17855</strain>
    </source>
</reference>
<feature type="domain" description="DUF2520" evidence="2">
    <location>
        <begin position="127"/>
        <end position="252"/>
    </location>
</feature>
<dbReference type="Pfam" id="PF10727">
    <property type="entry name" value="Rossmann-like"/>
    <property type="match status" value="1"/>
</dbReference>
<dbReference type="InterPro" id="IPR019665">
    <property type="entry name" value="OxRdtase/DH_put_Rossmann_dom"/>
</dbReference>
<dbReference type="InterPro" id="IPR008927">
    <property type="entry name" value="6-PGluconate_DH-like_C_sf"/>
</dbReference>